<sequence length="181" mass="21447">MKPSWQKLHSSVAYRHPYWQVRKDRVVKPDGSRGYYYYVELLDFVSVIPLTADRKSTYLVRQWRYPLERNSWEFPMGIMEPGERPLKAAKRELEEEAGLKARQWRRLGKKVAVANGLTNQWFYVFLAQRLGAGTQQLESGERDMIVKKFSLRQVESMIKRGIITDAPTLVSFYWFKTFFKV</sequence>
<comment type="caution">
    <text evidence="5">The sequence shown here is derived from an EMBL/GenBank/DDBJ whole genome shotgun (WGS) entry which is preliminary data.</text>
</comment>
<dbReference type="CDD" id="cd24161">
    <property type="entry name" value="NUDIX_ADPRase_Ndx2"/>
    <property type="match status" value="1"/>
</dbReference>
<comment type="cofactor">
    <cofactor evidence="1">
        <name>Mg(2+)</name>
        <dbReference type="ChEBI" id="CHEBI:18420"/>
    </cofactor>
</comment>
<dbReference type="GO" id="GO:0016462">
    <property type="term" value="F:pyrophosphatase activity"/>
    <property type="evidence" value="ECO:0007669"/>
    <property type="project" value="UniProtKB-ARBA"/>
</dbReference>
<reference evidence="5 6" key="1">
    <citation type="journal article" date="2016" name="Nat. Commun.">
        <title>Thousands of microbial genomes shed light on interconnected biogeochemical processes in an aquifer system.</title>
        <authorList>
            <person name="Anantharaman K."/>
            <person name="Brown C.T."/>
            <person name="Hug L.A."/>
            <person name="Sharon I."/>
            <person name="Castelle C.J."/>
            <person name="Probst A.J."/>
            <person name="Thomas B.C."/>
            <person name="Singh A."/>
            <person name="Wilkins M.J."/>
            <person name="Karaoz U."/>
            <person name="Brodie E.L."/>
            <person name="Williams K.H."/>
            <person name="Hubbard S.S."/>
            <person name="Banfield J.F."/>
        </authorList>
    </citation>
    <scope>NUCLEOTIDE SEQUENCE [LARGE SCALE GENOMIC DNA]</scope>
</reference>
<dbReference type="PROSITE" id="PS00893">
    <property type="entry name" value="NUDIX_BOX"/>
    <property type="match status" value="1"/>
</dbReference>
<dbReference type="SUPFAM" id="SSF55811">
    <property type="entry name" value="Nudix"/>
    <property type="match status" value="1"/>
</dbReference>
<dbReference type="PRINTS" id="PR00502">
    <property type="entry name" value="NUDIXFAMILY"/>
</dbReference>
<dbReference type="PANTHER" id="PTHR11839">
    <property type="entry name" value="UDP/ADP-SUGAR PYROPHOSPHATASE"/>
    <property type="match status" value="1"/>
</dbReference>
<dbReference type="Gene3D" id="3.90.79.10">
    <property type="entry name" value="Nucleoside Triphosphate Pyrophosphohydrolase"/>
    <property type="match status" value="1"/>
</dbReference>
<dbReference type="InterPro" id="IPR020476">
    <property type="entry name" value="Nudix_hydrolase"/>
</dbReference>
<feature type="domain" description="Nudix hydrolase" evidence="4">
    <location>
        <begin position="40"/>
        <end position="171"/>
    </location>
</feature>
<dbReference type="InterPro" id="IPR015797">
    <property type="entry name" value="NUDIX_hydrolase-like_dom_sf"/>
</dbReference>
<dbReference type="Pfam" id="PF00293">
    <property type="entry name" value="NUDIX"/>
    <property type="match status" value="1"/>
</dbReference>
<accession>A0A1G1YD82</accession>
<evidence type="ECO:0000256" key="3">
    <source>
        <dbReference type="RuleBase" id="RU003476"/>
    </source>
</evidence>
<dbReference type="PROSITE" id="PS51462">
    <property type="entry name" value="NUDIX"/>
    <property type="match status" value="1"/>
</dbReference>
<evidence type="ECO:0000256" key="1">
    <source>
        <dbReference type="ARBA" id="ARBA00001946"/>
    </source>
</evidence>
<dbReference type="AlphaFoldDB" id="A0A1G1YD82"/>
<name>A0A1G1YD82_9BACT</name>
<evidence type="ECO:0000313" key="5">
    <source>
        <dbReference type="EMBL" id="OGY50315.1"/>
    </source>
</evidence>
<evidence type="ECO:0000313" key="6">
    <source>
        <dbReference type="Proteomes" id="UP000177310"/>
    </source>
</evidence>
<dbReference type="GO" id="GO:0006753">
    <property type="term" value="P:nucleoside phosphate metabolic process"/>
    <property type="evidence" value="ECO:0007669"/>
    <property type="project" value="TreeGrafter"/>
</dbReference>
<dbReference type="EMBL" id="MHIL01000032">
    <property type="protein sequence ID" value="OGY50315.1"/>
    <property type="molecule type" value="Genomic_DNA"/>
</dbReference>
<comment type="similarity">
    <text evidence="3">Belongs to the Nudix hydrolase family.</text>
</comment>
<dbReference type="PANTHER" id="PTHR11839:SF18">
    <property type="entry name" value="NUDIX HYDROLASE DOMAIN-CONTAINING PROTEIN"/>
    <property type="match status" value="1"/>
</dbReference>
<dbReference type="Proteomes" id="UP000177310">
    <property type="component" value="Unassembled WGS sequence"/>
</dbReference>
<protein>
    <recommendedName>
        <fullName evidence="4">Nudix hydrolase domain-containing protein</fullName>
    </recommendedName>
</protein>
<proteinExistence type="inferred from homology"/>
<evidence type="ECO:0000259" key="4">
    <source>
        <dbReference type="PROSITE" id="PS51462"/>
    </source>
</evidence>
<evidence type="ECO:0000256" key="2">
    <source>
        <dbReference type="ARBA" id="ARBA00022801"/>
    </source>
</evidence>
<dbReference type="InterPro" id="IPR020084">
    <property type="entry name" value="NUDIX_hydrolase_CS"/>
</dbReference>
<gene>
    <name evidence="5" type="ORF">A3J59_04190</name>
</gene>
<dbReference type="GO" id="GO:0019693">
    <property type="term" value="P:ribose phosphate metabolic process"/>
    <property type="evidence" value="ECO:0007669"/>
    <property type="project" value="TreeGrafter"/>
</dbReference>
<keyword evidence="2 3" id="KW-0378">Hydrolase</keyword>
<dbReference type="STRING" id="1797542.A3J59_04190"/>
<dbReference type="GO" id="GO:0005829">
    <property type="term" value="C:cytosol"/>
    <property type="evidence" value="ECO:0007669"/>
    <property type="project" value="TreeGrafter"/>
</dbReference>
<organism evidence="5 6">
    <name type="scientific">Candidatus Buchananbacteria bacterium RIFCSPHIGHO2_02_FULL_56_16</name>
    <dbReference type="NCBI Taxonomy" id="1797542"/>
    <lineage>
        <taxon>Bacteria</taxon>
        <taxon>Candidatus Buchananiibacteriota</taxon>
    </lineage>
</organism>
<dbReference type="InterPro" id="IPR000086">
    <property type="entry name" value="NUDIX_hydrolase_dom"/>
</dbReference>